<evidence type="ECO:0000313" key="3">
    <source>
        <dbReference type="Proteomes" id="UP000240883"/>
    </source>
</evidence>
<evidence type="ECO:0000259" key="1">
    <source>
        <dbReference type="Pfam" id="PF00144"/>
    </source>
</evidence>
<dbReference type="PANTHER" id="PTHR43283:SF3">
    <property type="entry name" value="BETA-LACTAMASE FAMILY PROTEIN (AFU_ORTHOLOGUE AFUA_5G07500)"/>
    <property type="match status" value="1"/>
</dbReference>
<dbReference type="OrthoDB" id="428260at2759"/>
<sequence>MSLSAEATKKLEQTVDAACADPKTDIPGVSIVVVGKDGKELFARSAGRRGASSSEPMTLDNVFWIASCTKMVAGIAVMQLVEQGKLNLDDGDQLEKLCPELKDIKVLQKDGTLVEKNKKITLRMLLSHTAGFSYTFFNEQVRDYSHPIGYDEFSGHIKDIIQPLVHQPGEGWEYGVNIDWAGLALERTTGTSLNEYLHKHVFKPLGLESISMFPNEEMKKNLALMNHRKQDGSLIVRDHLLRKPLVVEAAEVSSVLNSGGAGCFAKPSDYGQIIATLLNDGTSPTTGAQILKKSTVDEMFKNQIPSFPNFARQGIPAAKPDLTNPIPEIYPVPGNPPQGWGLTFMLSNGSVTGRSKSTGFWAGLPNCWWWCDREKGVGGIVCTQILPFADAKVLGLWFDVEGQVYKALAS</sequence>
<dbReference type="Proteomes" id="UP000240883">
    <property type="component" value="Unassembled WGS sequence"/>
</dbReference>
<accession>A0A2T2NKL7</accession>
<proteinExistence type="predicted"/>
<dbReference type="InterPro" id="IPR001466">
    <property type="entry name" value="Beta-lactam-related"/>
</dbReference>
<dbReference type="SUPFAM" id="SSF56601">
    <property type="entry name" value="beta-lactamase/transpeptidase-like"/>
    <property type="match status" value="1"/>
</dbReference>
<gene>
    <name evidence="2" type="ORF">BS50DRAFT_495322</name>
</gene>
<keyword evidence="3" id="KW-1185">Reference proteome</keyword>
<dbReference type="Gene3D" id="3.40.710.10">
    <property type="entry name" value="DD-peptidase/beta-lactamase superfamily"/>
    <property type="match status" value="1"/>
</dbReference>
<dbReference type="AlphaFoldDB" id="A0A2T2NKL7"/>
<feature type="domain" description="Beta-lactamase-related" evidence="1">
    <location>
        <begin position="21"/>
        <end position="388"/>
    </location>
</feature>
<dbReference type="PANTHER" id="PTHR43283">
    <property type="entry name" value="BETA-LACTAMASE-RELATED"/>
    <property type="match status" value="1"/>
</dbReference>
<dbReference type="STRING" id="1448308.A0A2T2NKL7"/>
<dbReference type="InterPro" id="IPR012338">
    <property type="entry name" value="Beta-lactam/transpept-like"/>
</dbReference>
<dbReference type="EMBL" id="KZ678136">
    <property type="protein sequence ID" value="PSN65972.1"/>
    <property type="molecule type" value="Genomic_DNA"/>
</dbReference>
<name>A0A2T2NKL7_CORCC</name>
<reference evidence="2 3" key="1">
    <citation type="journal article" date="2018" name="Front. Microbiol.">
        <title>Genome-Wide Analysis of Corynespora cassiicola Leaf Fall Disease Putative Effectors.</title>
        <authorList>
            <person name="Lopez D."/>
            <person name="Ribeiro S."/>
            <person name="Label P."/>
            <person name="Fumanal B."/>
            <person name="Venisse J.S."/>
            <person name="Kohler A."/>
            <person name="de Oliveira R.R."/>
            <person name="Labutti K."/>
            <person name="Lipzen A."/>
            <person name="Lail K."/>
            <person name="Bauer D."/>
            <person name="Ohm R.A."/>
            <person name="Barry K.W."/>
            <person name="Spatafora J."/>
            <person name="Grigoriev I.V."/>
            <person name="Martin F.M."/>
            <person name="Pujade-Renaud V."/>
        </authorList>
    </citation>
    <scope>NUCLEOTIDE SEQUENCE [LARGE SCALE GENOMIC DNA]</scope>
    <source>
        <strain evidence="2 3">Philippines</strain>
    </source>
</reference>
<organism evidence="2 3">
    <name type="scientific">Corynespora cassiicola Philippines</name>
    <dbReference type="NCBI Taxonomy" id="1448308"/>
    <lineage>
        <taxon>Eukaryota</taxon>
        <taxon>Fungi</taxon>
        <taxon>Dikarya</taxon>
        <taxon>Ascomycota</taxon>
        <taxon>Pezizomycotina</taxon>
        <taxon>Dothideomycetes</taxon>
        <taxon>Pleosporomycetidae</taxon>
        <taxon>Pleosporales</taxon>
        <taxon>Corynesporascaceae</taxon>
        <taxon>Corynespora</taxon>
    </lineage>
</organism>
<evidence type="ECO:0000313" key="2">
    <source>
        <dbReference type="EMBL" id="PSN65972.1"/>
    </source>
</evidence>
<protein>
    <submittedName>
        <fullName evidence="2">Beta-lactamase/transpeptidase-like protein</fullName>
    </submittedName>
</protein>
<dbReference type="InterPro" id="IPR050789">
    <property type="entry name" value="Diverse_Enzym_Activities"/>
</dbReference>
<dbReference type="Pfam" id="PF00144">
    <property type="entry name" value="Beta-lactamase"/>
    <property type="match status" value="1"/>
</dbReference>